<comment type="caution">
    <text evidence="1">The sequence shown here is derived from an EMBL/GenBank/DDBJ whole genome shotgun (WGS) entry which is preliminary data.</text>
</comment>
<name>W1XFM1_9ZZZZ</name>
<dbReference type="AlphaFoldDB" id="W1XFM1"/>
<accession>W1XFM1</accession>
<gene>
    <name evidence="1" type="ORF">Q604_UNBC16498G0002</name>
</gene>
<reference evidence="1" key="1">
    <citation type="submission" date="2013-12" db="EMBL/GenBank/DDBJ databases">
        <title>A Varibaculum cambriense genome reconstructed from a premature infant gut community with otherwise low bacterial novelty that shifts toward anaerobic metabolism during the third week of life.</title>
        <authorList>
            <person name="Brown C.T."/>
            <person name="Sharon I."/>
            <person name="Thomas B.C."/>
            <person name="Castelle C.J."/>
            <person name="Morowitz M.J."/>
            <person name="Banfield J.F."/>
        </authorList>
    </citation>
    <scope>NUCLEOTIDE SEQUENCE</scope>
</reference>
<evidence type="ECO:0000313" key="1">
    <source>
        <dbReference type="EMBL" id="ETJ28956.1"/>
    </source>
</evidence>
<dbReference type="EMBL" id="AZMM01016498">
    <property type="protein sequence ID" value="ETJ28956.1"/>
    <property type="molecule type" value="Genomic_DNA"/>
</dbReference>
<proteinExistence type="predicted"/>
<organism evidence="1">
    <name type="scientific">human gut metagenome</name>
    <dbReference type="NCBI Taxonomy" id="408170"/>
    <lineage>
        <taxon>unclassified sequences</taxon>
        <taxon>metagenomes</taxon>
        <taxon>organismal metagenomes</taxon>
    </lineage>
</organism>
<feature type="non-terminal residue" evidence="1">
    <location>
        <position position="1"/>
    </location>
</feature>
<protein>
    <submittedName>
        <fullName evidence="1">Uncharacterized protein</fullName>
    </submittedName>
</protein>
<sequence>KDIKNIINDDITLDNGYKYLGTYIFFISELLLVIL</sequence>